<comment type="similarity">
    <text evidence="1">Belongs to the eIF-2B alpha/beta/delta subunits family.</text>
</comment>
<gene>
    <name evidence="2" type="ORF">TELCIR_22937</name>
</gene>
<dbReference type="OrthoDB" id="10249309at2759"/>
<dbReference type="AlphaFoldDB" id="A0A2G9TCL2"/>
<accession>A0A2G9TCL2</accession>
<protein>
    <submittedName>
        <fullName evidence="2">Uncharacterized protein</fullName>
    </submittedName>
</protein>
<sequence length="100" mass="10772">MTPAPMTPEPFVLGTAEGFSQLLDEDPMKSTGLAAIETLLTALENSNATTVNELNKELTGIVSGMAKTDHSSTSIRSATDLFRRLRNLNLMGLACKCRML</sequence>
<dbReference type="Gene3D" id="1.20.120.1070">
    <property type="entry name" value="Translation initiation factor eIF-2B, N-terminal domain"/>
    <property type="match status" value="1"/>
</dbReference>
<dbReference type="InterPro" id="IPR000649">
    <property type="entry name" value="IF-2B-related"/>
</dbReference>
<dbReference type="Pfam" id="PF01008">
    <property type="entry name" value="IF-2B"/>
    <property type="match status" value="1"/>
</dbReference>
<dbReference type="Proteomes" id="UP000230423">
    <property type="component" value="Unassembled WGS sequence"/>
</dbReference>
<keyword evidence="3" id="KW-1185">Reference proteome</keyword>
<evidence type="ECO:0000256" key="1">
    <source>
        <dbReference type="RuleBase" id="RU003814"/>
    </source>
</evidence>
<reference evidence="2 3" key="1">
    <citation type="submission" date="2015-09" db="EMBL/GenBank/DDBJ databases">
        <title>Draft genome of the parasitic nematode Teladorsagia circumcincta isolate WARC Sus (inbred).</title>
        <authorList>
            <person name="Mitreva M."/>
        </authorList>
    </citation>
    <scope>NUCLEOTIDE SEQUENCE [LARGE SCALE GENOMIC DNA]</scope>
    <source>
        <strain evidence="2 3">S</strain>
    </source>
</reference>
<evidence type="ECO:0000313" key="2">
    <source>
        <dbReference type="EMBL" id="PIO55675.1"/>
    </source>
</evidence>
<dbReference type="EMBL" id="KZ384741">
    <property type="protein sequence ID" value="PIO55675.1"/>
    <property type="molecule type" value="Genomic_DNA"/>
</dbReference>
<name>A0A2G9TCL2_TELCI</name>
<organism evidence="2 3">
    <name type="scientific">Teladorsagia circumcincta</name>
    <name type="common">Brown stomach worm</name>
    <name type="synonym">Ostertagia circumcincta</name>
    <dbReference type="NCBI Taxonomy" id="45464"/>
    <lineage>
        <taxon>Eukaryota</taxon>
        <taxon>Metazoa</taxon>
        <taxon>Ecdysozoa</taxon>
        <taxon>Nematoda</taxon>
        <taxon>Chromadorea</taxon>
        <taxon>Rhabditida</taxon>
        <taxon>Rhabditina</taxon>
        <taxon>Rhabditomorpha</taxon>
        <taxon>Strongyloidea</taxon>
        <taxon>Trichostrongylidae</taxon>
        <taxon>Teladorsagia</taxon>
    </lineage>
</organism>
<evidence type="ECO:0000313" key="3">
    <source>
        <dbReference type="Proteomes" id="UP000230423"/>
    </source>
</evidence>
<dbReference type="InterPro" id="IPR042528">
    <property type="entry name" value="elF-2B_alpha_N"/>
</dbReference>
<proteinExistence type="inferred from homology"/>